<organism evidence="2 3">
    <name type="scientific">Alkalimarinus alittae</name>
    <dbReference type="NCBI Taxonomy" id="2961619"/>
    <lineage>
        <taxon>Bacteria</taxon>
        <taxon>Pseudomonadati</taxon>
        <taxon>Pseudomonadota</taxon>
        <taxon>Gammaproteobacteria</taxon>
        <taxon>Alteromonadales</taxon>
        <taxon>Alteromonadaceae</taxon>
        <taxon>Alkalimarinus</taxon>
    </lineage>
</organism>
<accession>A0ABY6N606</accession>
<evidence type="ECO:0000313" key="2">
    <source>
        <dbReference type="EMBL" id="UZE97558.1"/>
    </source>
</evidence>
<reference evidence="2" key="1">
    <citation type="submission" date="2022-06" db="EMBL/GenBank/DDBJ databases">
        <title>Alkalimarinus sp. nov., isolated from gut of a Alitta virens.</title>
        <authorList>
            <person name="Yang A.I."/>
            <person name="Shin N.-R."/>
        </authorList>
    </citation>
    <scope>NUCLEOTIDE SEQUENCE</scope>
    <source>
        <strain evidence="2">A2M4</strain>
    </source>
</reference>
<gene>
    <name evidence="2" type="ORF">NKI27_07395</name>
</gene>
<dbReference type="InterPro" id="IPR011004">
    <property type="entry name" value="Trimer_LpxA-like_sf"/>
</dbReference>
<dbReference type="InterPro" id="IPR050179">
    <property type="entry name" value="Trans_hexapeptide_repeat"/>
</dbReference>
<dbReference type="RefSeq" id="WP_265049032.1">
    <property type="nucleotide sequence ID" value="NZ_CP100390.1"/>
</dbReference>
<dbReference type="PANTHER" id="PTHR43300">
    <property type="entry name" value="ACETYLTRANSFERASE"/>
    <property type="match status" value="1"/>
</dbReference>
<dbReference type="EMBL" id="CP100390">
    <property type="protein sequence ID" value="UZE97558.1"/>
    <property type="molecule type" value="Genomic_DNA"/>
</dbReference>
<keyword evidence="3" id="KW-1185">Reference proteome</keyword>
<dbReference type="SUPFAM" id="SSF51161">
    <property type="entry name" value="Trimeric LpxA-like enzymes"/>
    <property type="match status" value="1"/>
</dbReference>
<dbReference type="Proteomes" id="UP001163739">
    <property type="component" value="Chromosome"/>
</dbReference>
<sequence>MNKKKLIIYGNGHMAKMIYQFVKYDFDVVAFTVDRSCIGVENVEIKNIASLPLIPFDEIEQAFSPKQYYMLTAVGFVGMNNIREQKYLEAKAMGYRFVNYIHSSVIQHSCLTLGENNIILDHASIHPYTVIGNCNFISSNSNIGHGCSIGDNNWINAGVAVAGETRIKSHVFLGVNSSLGHGLLIESKTFVGANTQINRNTEFGNVFLSASGEKHRMASESFLRFSSAMKASPIKQKDD</sequence>
<proteinExistence type="inferred from homology"/>
<name>A0ABY6N606_9ALTE</name>
<evidence type="ECO:0000313" key="3">
    <source>
        <dbReference type="Proteomes" id="UP001163739"/>
    </source>
</evidence>
<dbReference type="Gene3D" id="2.160.10.10">
    <property type="entry name" value="Hexapeptide repeat proteins"/>
    <property type="match status" value="1"/>
</dbReference>
<protein>
    <submittedName>
        <fullName evidence="2">Uncharacterized protein</fullName>
    </submittedName>
</protein>
<comment type="similarity">
    <text evidence="1">Belongs to the transferase hexapeptide repeat family.</text>
</comment>
<evidence type="ECO:0000256" key="1">
    <source>
        <dbReference type="ARBA" id="ARBA00007274"/>
    </source>
</evidence>